<dbReference type="InterPro" id="IPR001810">
    <property type="entry name" value="F-box_dom"/>
</dbReference>
<dbReference type="InterPro" id="IPR036047">
    <property type="entry name" value="F-box-like_dom_sf"/>
</dbReference>
<dbReference type="SUPFAM" id="SSF81383">
    <property type="entry name" value="F-box domain"/>
    <property type="match status" value="1"/>
</dbReference>
<dbReference type="PROSITE" id="PS50181">
    <property type="entry name" value="FBOX"/>
    <property type="match status" value="1"/>
</dbReference>
<evidence type="ECO:0000313" key="2">
    <source>
        <dbReference type="EMBL" id="MBX35769.1"/>
    </source>
</evidence>
<dbReference type="EMBL" id="GGEC01055285">
    <property type="protein sequence ID" value="MBX35769.1"/>
    <property type="molecule type" value="Transcribed_RNA"/>
</dbReference>
<dbReference type="PANTHER" id="PTHR31672">
    <property type="entry name" value="BNACNNG10540D PROTEIN"/>
    <property type="match status" value="1"/>
</dbReference>
<proteinExistence type="predicted"/>
<dbReference type="InterPro" id="IPR050796">
    <property type="entry name" value="SCF_F-box_component"/>
</dbReference>
<name>A0A2P2MZX5_RHIMU</name>
<dbReference type="Gene3D" id="1.20.1280.50">
    <property type="match status" value="1"/>
</dbReference>
<sequence length="400" mass="45585">MFHFSCNQALKATIFPSSLKIKGQPMIQNTTSSQSPSSSSEMDPRIWSRLPWELLEHVLSFLPPMAFLNLRSTCKHFESLIFSPSFISKRTSCTSPSSAYLLLSHPQLYHRVALYDCTLGSWRNSILSFSFWPSSAAAGSPRAILLSSSNGLLCFSLPASSSFLVSNFLTKSMRVIEFPSDPFAFESLTFVSTSFGYKIFMLCSAFSSICAFVYDSRVHSWQKFDGFEPILSQNGRQEGVYVNGSLYFTTPEPFSVVCCGLETGNWEGLNNELPRELTFVRLVSDGEGKLYLIGGIGRNGISRTIKLWELSDGRNWTEVESMPERMCRKFLYVCYHNYDHVKCFWHQGMICFSCYAWPGILYFKVSRRTWHWLPKCPALPEKWSCGFRWFSFIPDLCALV</sequence>
<dbReference type="FunFam" id="2.120.10.80:FF:000169">
    <property type="entry name" value="F-box family protein"/>
    <property type="match status" value="1"/>
</dbReference>
<dbReference type="SMART" id="SM00256">
    <property type="entry name" value="FBOX"/>
    <property type="match status" value="1"/>
</dbReference>
<feature type="domain" description="F-box" evidence="1">
    <location>
        <begin position="44"/>
        <end position="90"/>
    </location>
</feature>
<dbReference type="InterPro" id="IPR006527">
    <property type="entry name" value="F-box-assoc_dom_typ1"/>
</dbReference>
<dbReference type="PANTHER" id="PTHR31672:SF12">
    <property type="entry name" value="F-BOX DOMAIN-CONTAINING PROTEIN"/>
    <property type="match status" value="1"/>
</dbReference>
<dbReference type="InterPro" id="IPR011043">
    <property type="entry name" value="Gal_Oxase/kelch_b-propeller"/>
</dbReference>
<evidence type="ECO:0000259" key="1">
    <source>
        <dbReference type="PROSITE" id="PS50181"/>
    </source>
</evidence>
<dbReference type="Gene3D" id="2.120.10.80">
    <property type="entry name" value="Kelch-type beta propeller"/>
    <property type="match status" value="1"/>
</dbReference>
<protein>
    <submittedName>
        <fullName evidence="2">F-box/kelch-repeat protein At5g43190</fullName>
    </submittedName>
</protein>
<dbReference type="AlphaFoldDB" id="A0A2P2MZX5"/>
<dbReference type="Pfam" id="PF07734">
    <property type="entry name" value="FBA_1"/>
    <property type="match status" value="1"/>
</dbReference>
<organism evidence="2">
    <name type="scientific">Rhizophora mucronata</name>
    <name type="common">Asiatic mangrove</name>
    <dbReference type="NCBI Taxonomy" id="61149"/>
    <lineage>
        <taxon>Eukaryota</taxon>
        <taxon>Viridiplantae</taxon>
        <taxon>Streptophyta</taxon>
        <taxon>Embryophyta</taxon>
        <taxon>Tracheophyta</taxon>
        <taxon>Spermatophyta</taxon>
        <taxon>Magnoliopsida</taxon>
        <taxon>eudicotyledons</taxon>
        <taxon>Gunneridae</taxon>
        <taxon>Pentapetalae</taxon>
        <taxon>rosids</taxon>
        <taxon>fabids</taxon>
        <taxon>Malpighiales</taxon>
        <taxon>Rhizophoraceae</taxon>
        <taxon>Rhizophora</taxon>
    </lineage>
</organism>
<dbReference type="InterPro" id="IPR015915">
    <property type="entry name" value="Kelch-typ_b-propeller"/>
</dbReference>
<dbReference type="SUPFAM" id="SSF50965">
    <property type="entry name" value="Galactose oxidase, central domain"/>
    <property type="match status" value="1"/>
</dbReference>
<dbReference type="Pfam" id="PF00646">
    <property type="entry name" value="F-box"/>
    <property type="match status" value="1"/>
</dbReference>
<accession>A0A2P2MZX5</accession>
<reference evidence="2" key="1">
    <citation type="submission" date="2018-02" db="EMBL/GenBank/DDBJ databases">
        <title>Rhizophora mucronata_Transcriptome.</title>
        <authorList>
            <person name="Meera S.P."/>
            <person name="Sreeshan A."/>
            <person name="Augustine A."/>
        </authorList>
    </citation>
    <scope>NUCLEOTIDE SEQUENCE</scope>
    <source>
        <tissue evidence="2">Leaf</tissue>
    </source>
</reference>